<feature type="region of interest" description="Disordered" evidence="1">
    <location>
        <begin position="1"/>
        <end position="23"/>
    </location>
</feature>
<sequence length="109" mass="11506">MRRRAPTSSPEGPTGPAQVCYRPPGDIGRPLVFTAPFVCQGVSSPLQGASTTVGARRRGAPARGPCPSRARHSAPCDSAVLRLRPAGPTHAFAARLRCGPPQEDRSRPR</sequence>
<evidence type="ECO:0000256" key="1">
    <source>
        <dbReference type="SAM" id="MobiDB-lite"/>
    </source>
</evidence>
<evidence type="ECO:0000313" key="3">
    <source>
        <dbReference type="Proteomes" id="UP001066276"/>
    </source>
</evidence>
<evidence type="ECO:0000313" key="2">
    <source>
        <dbReference type="EMBL" id="KAJ1086033.1"/>
    </source>
</evidence>
<feature type="compositionally biased region" description="Polar residues" evidence="1">
    <location>
        <begin position="1"/>
        <end position="11"/>
    </location>
</feature>
<dbReference type="AlphaFoldDB" id="A0AAV7L4K3"/>
<dbReference type="EMBL" id="JANPWB010000016">
    <property type="protein sequence ID" value="KAJ1086033.1"/>
    <property type="molecule type" value="Genomic_DNA"/>
</dbReference>
<organism evidence="2 3">
    <name type="scientific">Pleurodeles waltl</name>
    <name type="common">Iberian ribbed newt</name>
    <dbReference type="NCBI Taxonomy" id="8319"/>
    <lineage>
        <taxon>Eukaryota</taxon>
        <taxon>Metazoa</taxon>
        <taxon>Chordata</taxon>
        <taxon>Craniata</taxon>
        <taxon>Vertebrata</taxon>
        <taxon>Euteleostomi</taxon>
        <taxon>Amphibia</taxon>
        <taxon>Batrachia</taxon>
        <taxon>Caudata</taxon>
        <taxon>Salamandroidea</taxon>
        <taxon>Salamandridae</taxon>
        <taxon>Pleurodelinae</taxon>
        <taxon>Pleurodeles</taxon>
    </lineage>
</organism>
<dbReference type="Proteomes" id="UP001066276">
    <property type="component" value="Chromosome 12"/>
</dbReference>
<keyword evidence="3" id="KW-1185">Reference proteome</keyword>
<accession>A0AAV7L4K3</accession>
<feature type="region of interest" description="Disordered" evidence="1">
    <location>
        <begin position="45"/>
        <end position="74"/>
    </location>
</feature>
<proteinExistence type="predicted"/>
<comment type="caution">
    <text evidence="2">The sequence shown here is derived from an EMBL/GenBank/DDBJ whole genome shotgun (WGS) entry which is preliminary data.</text>
</comment>
<gene>
    <name evidence="2" type="ORF">NDU88_006157</name>
</gene>
<name>A0AAV7L4K3_PLEWA</name>
<protein>
    <submittedName>
        <fullName evidence="2">Uncharacterized protein</fullName>
    </submittedName>
</protein>
<reference evidence="2" key="1">
    <citation type="journal article" date="2022" name="bioRxiv">
        <title>Sequencing and chromosome-scale assembly of the giantPleurodeles waltlgenome.</title>
        <authorList>
            <person name="Brown T."/>
            <person name="Elewa A."/>
            <person name="Iarovenko S."/>
            <person name="Subramanian E."/>
            <person name="Araus A.J."/>
            <person name="Petzold A."/>
            <person name="Susuki M."/>
            <person name="Suzuki K.-i.T."/>
            <person name="Hayashi T."/>
            <person name="Toyoda A."/>
            <person name="Oliveira C."/>
            <person name="Osipova E."/>
            <person name="Leigh N.D."/>
            <person name="Simon A."/>
            <person name="Yun M.H."/>
        </authorList>
    </citation>
    <scope>NUCLEOTIDE SEQUENCE</scope>
    <source>
        <strain evidence="2">20211129_DDA</strain>
        <tissue evidence="2">Liver</tissue>
    </source>
</reference>